<feature type="transmembrane region" description="Helical" evidence="1">
    <location>
        <begin position="281"/>
        <end position="303"/>
    </location>
</feature>
<dbReference type="RefSeq" id="WP_092058328.1">
    <property type="nucleotide sequence ID" value="NZ_FOJJ01000039.1"/>
</dbReference>
<feature type="transmembrane region" description="Helical" evidence="1">
    <location>
        <begin position="193"/>
        <end position="212"/>
    </location>
</feature>
<proteinExistence type="predicted"/>
<keyword evidence="3" id="KW-1185">Reference proteome</keyword>
<keyword evidence="1" id="KW-1133">Transmembrane helix</keyword>
<organism evidence="2 3">
    <name type="scientific">Trichloromonas acetexigens</name>
    <dbReference type="NCBI Taxonomy" id="38815"/>
    <lineage>
        <taxon>Bacteria</taxon>
        <taxon>Pseudomonadati</taxon>
        <taxon>Thermodesulfobacteriota</taxon>
        <taxon>Desulfuromonadia</taxon>
        <taxon>Desulfuromonadales</taxon>
        <taxon>Trichloromonadaceae</taxon>
        <taxon>Trichloromonas</taxon>
    </lineage>
</organism>
<gene>
    <name evidence="2" type="ORF">FL622_11255</name>
</gene>
<feature type="transmembrane region" description="Helical" evidence="1">
    <location>
        <begin position="323"/>
        <end position="342"/>
    </location>
</feature>
<sequence length="343" mass="37407">MLSILQETFLHALMISGFVFVMMLVIEYLNVLTQGVWQEGLRGSRWRQYLLAAFLGASPGCLGAFAVVSLYSHRVVSLGAVVAAMVATSGDESFVMLTLIPQASLGLFSVLMLVGLAAGILTDRLVSERAAACPLDGPGIAYHPQEPCRCFPRGQILAQWRHCTLARAVLMLTLTLFSLSLAAGWVGPPAWNWVRLTLLLTTLTGLFIVATVPDHFLEEHLWHHVARVHAPRIFLWTFGALLVMHLLLKPLNLESWIAANPLWLLLIAGLVGLVPESGPHLIFVTLYSQGIIPFSVLLTSSIVQDGHGMLPLLAESRRDFFQVKGINLAVGLLVGGLAYLIGY</sequence>
<feature type="transmembrane region" description="Helical" evidence="1">
    <location>
        <begin position="49"/>
        <end position="71"/>
    </location>
</feature>
<dbReference type="NCBIfam" id="NF037962">
    <property type="entry name" value="arsenic_eff"/>
    <property type="match status" value="1"/>
</dbReference>
<feature type="transmembrane region" description="Helical" evidence="1">
    <location>
        <begin position="12"/>
        <end position="37"/>
    </location>
</feature>
<keyword evidence="1" id="KW-0812">Transmembrane</keyword>
<feature type="transmembrane region" description="Helical" evidence="1">
    <location>
        <begin position="233"/>
        <end position="251"/>
    </location>
</feature>
<evidence type="ECO:0000313" key="3">
    <source>
        <dbReference type="Proteomes" id="UP000317155"/>
    </source>
</evidence>
<feature type="transmembrane region" description="Helical" evidence="1">
    <location>
        <begin position="165"/>
        <end position="187"/>
    </location>
</feature>
<protein>
    <recommendedName>
        <fullName evidence="4">Selenocysteine protein</fullName>
    </recommendedName>
</protein>
<dbReference type="InterPro" id="IPR021552">
    <property type="entry name" value="ArsP_2"/>
</dbReference>
<keyword evidence="1" id="KW-0472">Membrane</keyword>
<reference evidence="2 3" key="1">
    <citation type="submission" date="2019-07" db="EMBL/GenBank/DDBJ databases">
        <title>Insights of Desulfuromonas acetexigens electromicrobiology.</title>
        <authorList>
            <person name="Katuri K."/>
            <person name="Sapireddy V."/>
            <person name="Shaw D.R."/>
            <person name="Saikaly P."/>
        </authorList>
    </citation>
    <scope>NUCLEOTIDE SEQUENCE [LARGE SCALE GENOMIC DNA]</scope>
    <source>
        <strain evidence="2 3">2873</strain>
    </source>
</reference>
<dbReference type="EMBL" id="VJVV01000007">
    <property type="protein sequence ID" value="TRO80655.1"/>
    <property type="molecule type" value="Genomic_DNA"/>
</dbReference>
<dbReference type="Proteomes" id="UP000317155">
    <property type="component" value="Unassembled WGS sequence"/>
</dbReference>
<feature type="transmembrane region" description="Helical" evidence="1">
    <location>
        <begin position="99"/>
        <end position="121"/>
    </location>
</feature>
<dbReference type="OrthoDB" id="9783550at2"/>
<accession>A0A550JBN6</accession>
<evidence type="ECO:0000313" key="2">
    <source>
        <dbReference type="EMBL" id="TRO80655.1"/>
    </source>
</evidence>
<name>A0A550JBN6_9BACT</name>
<feature type="transmembrane region" description="Helical" evidence="1">
    <location>
        <begin position="257"/>
        <end position="274"/>
    </location>
</feature>
<evidence type="ECO:0000256" key="1">
    <source>
        <dbReference type="SAM" id="Phobius"/>
    </source>
</evidence>
<evidence type="ECO:0008006" key="4">
    <source>
        <dbReference type="Google" id="ProtNLM"/>
    </source>
</evidence>
<dbReference type="AlphaFoldDB" id="A0A550JBN6"/>
<comment type="caution">
    <text evidence="2">The sequence shown here is derived from an EMBL/GenBank/DDBJ whole genome shotgun (WGS) entry which is preliminary data.</text>
</comment>
<dbReference type="Pfam" id="PF11449">
    <property type="entry name" value="ArsP_2"/>
    <property type="match status" value="2"/>
</dbReference>